<dbReference type="Pfam" id="PF00732">
    <property type="entry name" value="GMC_oxred_N"/>
    <property type="match status" value="1"/>
</dbReference>
<feature type="domain" description="Glucose-methanol-choline oxidoreductase C-terminal" evidence="3">
    <location>
        <begin position="368"/>
        <end position="505"/>
    </location>
</feature>
<dbReference type="SUPFAM" id="SSF54373">
    <property type="entry name" value="FAD-linked reductases, C-terminal domain"/>
    <property type="match status" value="1"/>
</dbReference>
<dbReference type="InterPro" id="IPR036188">
    <property type="entry name" value="FAD/NAD-bd_sf"/>
</dbReference>
<evidence type="ECO:0000313" key="5">
    <source>
        <dbReference type="Proteomes" id="UP000565579"/>
    </source>
</evidence>
<dbReference type="InterPro" id="IPR007867">
    <property type="entry name" value="GMC_OxRtase_C"/>
</dbReference>
<dbReference type="EMBL" id="JACHMI010000001">
    <property type="protein sequence ID" value="MBB6550369.1"/>
    <property type="molecule type" value="Genomic_DNA"/>
</dbReference>
<dbReference type="RefSeq" id="WP_185104655.1">
    <property type="nucleotide sequence ID" value="NZ_BAAAXY010000204.1"/>
</dbReference>
<proteinExistence type="inferred from homology"/>
<dbReference type="PANTHER" id="PTHR11552">
    <property type="entry name" value="GLUCOSE-METHANOL-CHOLINE GMC OXIDOREDUCTASE"/>
    <property type="match status" value="1"/>
</dbReference>
<evidence type="ECO:0000259" key="2">
    <source>
        <dbReference type="Pfam" id="PF00732"/>
    </source>
</evidence>
<comment type="caution">
    <text evidence="4">The sequence shown here is derived from an EMBL/GenBank/DDBJ whole genome shotgun (WGS) entry which is preliminary data.</text>
</comment>
<dbReference type="AlphaFoldDB" id="A0A7X0NVT5"/>
<keyword evidence="5" id="KW-1185">Reference proteome</keyword>
<dbReference type="Proteomes" id="UP000565579">
    <property type="component" value="Unassembled WGS sequence"/>
</dbReference>
<dbReference type="GO" id="GO:0016614">
    <property type="term" value="F:oxidoreductase activity, acting on CH-OH group of donors"/>
    <property type="evidence" value="ECO:0007669"/>
    <property type="project" value="InterPro"/>
</dbReference>
<dbReference type="InterPro" id="IPR035959">
    <property type="entry name" value="RutC-like_sf"/>
</dbReference>
<dbReference type="InterPro" id="IPR012132">
    <property type="entry name" value="GMC_OxRdtase"/>
</dbReference>
<gene>
    <name evidence="4" type="ORF">HD593_005164</name>
</gene>
<protein>
    <submittedName>
        <fullName evidence="4">Choline dehydrogenase-like flavoprotein</fullName>
    </submittedName>
</protein>
<dbReference type="Pfam" id="PF05199">
    <property type="entry name" value="GMC_oxred_C"/>
    <property type="match status" value="1"/>
</dbReference>
<dbReference type="GO" id="GO:0050660">
    <property type="term" value="F:flavin adenine dinucleotide binding"/>
    <property type="evidence" value="ECO:0007669"/>
    <property type="project" value="InterPro"/>
</dbReference>
<dbReference type="PANTHER" id="PTHR11552:SF152">
    <property type="entry name" value="OXIDASE (CODA), PUTATIVE (AFU_ORTHOLOGUE AFUA_8G04090)-RELATED"/>
    <property type="match status" value="1"/>
</dbReference>
<dbReference type="Gene3D" id="3.50.50.60">
    <property type="entry name" value="FAD/NAD(P)-binding domain"/>
    <property type="match status" value="1"/>
</dbReference>
<dbReference type="SUPFAM" id="SSF55298">
    <property type="entry name" value="YjgF-like"/>
    <property type="match status" value="1"/>
</dbReference>
<feature type="domain" description="Glucose-methanol-choline oxidoreductase N-terminal" evidence="2">
    <location>
        <begin position="13"/>
        <end position="297"/>
    </location>
</feature>
<dbReference type="Gene3D" id="3.30.410.40">
    <property type="match status" value="1"/>
</dbReference>
<dbReference type="SUPFAM" id="SSF51905">
    <property type="entry name" value="FAD/NAD(P)-binding domain"/>
    <property type="match status" value="1"/>
</dbReference>
<dbReference type="CDD" id="cd00448">
    <property type="entry name" value="YjgF_YER057c_UK114_family"/>
    <property type="match status" value="1"/>
</dbReference>
<organism evidence="4 5">
    <name type="scientific">Nonomuraea rubra</name>
    <dbReference type="NCBI Taxonomy" id="46180"/>
    <lineage>
        <taxon>Bacteria</taxon>
        <taxon>Bacillati</taxon>
        <taxon>Actinomycetota</taxon>
        <taxon>Actinomycetes</taxon>
        <taxon>Streptosporangiales</taxon>
        <taxon>Streptosporangiaceae</taxon>
        <taxon>Nonomuraea</taxon>
    </lineage>
</organism>
<dbReference type="InterPro" id="IPR006175">
    <property type="entry name" value="YjgF/YER057c/UK114"/>
</dbReference>
<dbReference type="Gene3D" id="3.30.1330.40">
    <property type="entry name" value="RutC-like"/>
    <property type="match status" value="1"/>
</dbReference>
<sequence length="678" mass="73658">MSDHNDDHNDDRYDYVVVGGGTAGSLIAARLSEDGDRTVALVEWGPDDRGEPRARSLRRWAEMLEGEYDLDYRSVAQERGNSDIRHARMRILGGCSNANTMISWRPLPADLEEWVALGADGWDAATVLPYYDRLQVPIQPVASQDRNPYVADVVAAAAKALGVPVQDRWNDGRLHEAAQGAGFFEVGYTPESNQRGATSLHYLHPAMDRPNLSVLTGLRVVRVLIEDGRAAGVEARDAHGGTMIIRCDREVVVCCGGIDSPRLLQLSGIGPARVLGEAGVEVVVDLPGVGENLQDHAEGLVVWESAGSPPPTCASGWDAGAMLSVEGDPRRPDVLMHFPVEAWAVHAENHGAHLPEQIVSIAPNVAKPASRGRVAIVSADPGEPPLLDPRYFTDPDGHDERMLLAGIRAARRVAEEEPFRSHLVREVFPGPDVVTDEQLSEVARATHQTVYHVCGTCRMGAGDDPMAVVDPRLRVRGVEGLRVADASVFPTIPSVNPVVTVMLVAERAADLIRAAGRPALPGNDHQEVPMSHPSRRVVAGGHVRIRPFNTKDTYPEQNLDNDLCQAVVAGNTVYVRGQIGQDLDTSESVGVGDVEAQTERAMANIDLLLKEAGSRMEHLVKLTIYLVDPRYREAVYRTIGRWTRGVHPISTGLVVSALARPEWLVEVDAIAVIPEEER</sequence>
<evidence type="ECO:0000313" key="4">
    <source>
        <dbReference type="EMBL" id="MBB6550369.1"/>
    </source>
</evidence>
<dbReference type="Pfam" id="PF01042">
    <property type="entry name" value="Ribonuc_L-PSP"/>
    <property type="match status" value="1"/>
</dbReference>
<accession>A0A7X0NVT5</accession>
<evidence type="ECO:0000256" key="1">
    <source>
        <dbReference type="ARBA" id="ARBA00010790"/>
    </source>
</evidence>
<comment type="similarity">
    <text evidence="1">Belongs to the GMC oxidoreductase family.</text>
</comment>
<dbReference type="InterPro" id="IPR000172">
    <property type="entry name" value="GMC_OxRdtase_N"/>
</dbReference>
<name>A0A7X0NVT5_9ACTN</name>
<reference evidence="4 5" key="1">
    <citation type="submission" date="2020-08" db="EMBL/GenBank/DDBJ databases">
        <title>Sequencing the genomes of 1000 actinobacteria strains.</title>
        <authorList>
            <person name="Klenk H.-P."/>
        </authorList>
    </citation>
    <scope>NUCLEOTIDE SEQUENCE [LARGE SCALE GENOMIC DNA]</scope>
    <source>
        <strain evidence="4 5">DSM 43768</strain>
    </source>
</reference>
<evidence type="ECO:0000259" key="3">
    <source>
        <dbReference type="Pfam" id="PF05199"/>
    </source>
</evidence>